<dbReference type="SMART" id="SM00220">
    <property type="entry name" value="S_TKc"/>
    <property type="match status" value="1"/>
</dbReference>
<dbReference type="InterPro" id="IPR000719">
    <property type="entry name" value="Prot_kinase_dom"/>
</dbReference>
<dbReference type="InterPro" id="IPR011009">
    <property type="entry name" value="Kinase-like_dom_sf"/>
</dbReference>
<dbReference type="InterPro" id="IPR001245">
    <property type="entry name" value="Ser-Thr/Tyr_kinase_cat_dom"/>
</dbReference>
<evidence type="ECO:0000256" key="6">
    <source>
        <dbReference type="ARBA" id="ARBA00022741"/>
    </source>
</evidence>
<protein>
    <recommendedName>
        <fullName evidence="14">Protein kinase domain-containing protein</fullName>
    </recommendedName>
</protein>
<dbReference type="InterPro" id="IPR017441">
    <property type="entry name" value="Protein_kinase_ATP_BS"/>
</dbReference>
<keyword evidence="4" id="KW-0812">Transmembrane</keyword>
<dbReference type="PANTHER" id="PTHR27009">
    <property type="entry name" value="RUST RESISTANCE KINASE LR10-RELATED"/>
    <property type="match status" value="1"/>
</dbReference>
<keyword evidence="7" id="KW-0418">Kinase</keyword>
<proteinExistence type="inferred from homology"/>
<organism evidence="15">
    <name type="scientific">Cucumis melo</name>
    <name type="common">Muskmelon</name>
    <dbReference type="NCBI Taxonomy" id="3656"/>
    <lineage>
        <taxon>Eukaryota</taxon>
        <taxon>Viridiplantae</taxon>
        <taxon>Streptophyta</taxon>
        <taxon>Embryophyta</taxon>
        <taxon>Tracheophyta</taxon>
        <taxon>Spermatophyta</taxon>
        <taxon>Magnoliopsida</taxon>
        <taxon>eudicotyledons</taxon>
        <taxon>Gunneridae</taxon>
        <taxon>Pentapetalae</taxon>
        <taxon>rosids</taxon>
        <taxon>fabids</taxon>
        <taxon>Cucurbitales</taxon>
        <taxon>Cucurbitaceae</taxon>
        <taxon>Benincaseae</taxon>
        <taxon>Cucumis</taxon>
    </lineage>
</organism>
<dbReference type="PROSITE" id="PS00107">
    <property type="entry name" value="PROTEIN_KINASE_ATP"/>
    <property type="match status" value="1"/>
</dbReference>
<evidence type="ECO:0000256" key="11">
    <source>
        <dbReference type="ARBA" id="ARBA00023180"/>
    </source>
</evidence>
<evidence type="ECO:0000256" key="1">
    <source>
        <dbReference type="ARBA" id="ARBA00004479"/>
    </source>
</evidence>
<dbReference type="PIRSF" id="PIRSF000654">
    <property type="entry name" value="Integrin-linked_kinase"/>
    <property type="match status" value="1"/>
</dbReference>
<evidence type="ECO:0000256" key="8">
    <source>
        <dbReference type="ARBA" id="ARBA00022840"/>
    </source>
</evidence>
<dbReference type="PROSITE" id="PS00108">
    <property type="entry name" value="PROTEIN_KINASE_ST"/>
    <property type="match status" value="1"/>
</dbReference>
<dbReference type="InterPro" id="IPR008271">
    <property type="entry name" value="Ser/Thr_kinase_AS"/>
</dbReference>
<dbReference type="eggNOG" id="KOG1187">
    <property type="taxonomic scope" value="Eukaryota"/>
</dbReference>
<evidence type="ECO:0000259" key="14">
    <source>
        <dbReference type="PROSITE" id="PS50011"/>
    </source>
</evidence>
<feature type="binding site" evidence="12">
    <location>
        <position position="65"/>
    </location>
    <ligand>
        <name>ATP</name>
        <dbReference type="ChEBI" id="CHEBI:30616"/>
    </ligand>
</feature>
<evidence type="ECO:0000256" key="7">
    <source>
        <dbReference type="ARBA" id="ARBA00022777"/>
    </source>
</evidence>
<keyword evidence="10" id="KW-0472">Membrane</keyword>
<feature type="domain" description="Protein kinase" evidence="14">
    <location>
        <begin position="37"/>
        <end position="330"/>
    </location>
</feature>
<keyword evidence="11" id="KW-0325">Glycoprotein</keyword>
<gene>
    <name evidence="15" type="primary">103499200</name>
</gene>
<dbReference type="RefSeq" id="XP_016899338.2">
    <property type="nucleotide sequence ID" value="XM_017043849.2"/>
</dbReference>
<evidence type="ECO:0000256" key="4">
    <source>
        <dbReference type="ARBA" id="ARBA00022692"/>
    </source>
</evidence>
<dbReference type="Gene3D" id="3.30.200.20">
    <property type="entry name" value="Phosphorylase Kinase, domain 1"/>
    <property type="match status" value="1"/>
</dbReference>
<evidence type="ECO:0000256" key="3">
    <source>
        <dbReference type="ARBA" id="ARBA00022679"/>
    </source>
</evidence>
<evidence type="ECO:0000256" key="9">
    <source>
        <dbReference type="ARBA" id="ARBA00022989"/>
    </source>
</evidence>
<dbReference type="Gene3D" id="1.10.510.10">
    <property type="entry name" value="Transferase(Phosphotransferase) domain 1"/>
    <property type="match status" value="1"/>
</dbReference>
<keyword evidence="3" id="KW-0808">Transferase</keyword>
<sequence>MTLTNSNKQDLIEETIKRYSTRIPKRYTYSTLKKITDSFKNKLGQGGFATVYKGKLQDGRDVAVKLLNESEENCQDFINEVISITTTSHVNIVTFLGFCYERNKRALIYEYMPKGSLDKYICHKGLQKGRIELNWMTLYNIIVGVARGLEYLHRGCNTRILHFDIKPHNILLDDEFCPKISDFGLSKQWKAKESHVSMSGVKGTIGFMAPEVVQRRYGKVPHKSDVYSYGMLILEVVGERQSPNKGVGDHSEEYFPDWIYKNLAECEMYRNCRQWGETEEEEEIARKLVVVGLNCIRTLPDDRPSMTEVVAMLEGNVDGLPIPSKRTLFLHPPTVSSSTSYLEH</sequence>
<reference evidence="15" key="1">
    <citation type="submission" date="2023-03" db="UniProtKB">
        <authorList>
            <consortium name="EnsemblPlants"/>
        </authorList>
    </citation>
    <scope>IDENTIFICATION</scope>
</reference>
<evidence type="ECO:0000256" key="12">
    <source>
        <dbReference type="PROSITE-ProRule" id="PRU10141"/>
    </source>
</evidence>
<evidence type="ECO:0000256" key="5">
    <source>
        <dbReference type="ARBA" id="ARBA00022729"/>
    </source>
</evidence>
<evidence type="ECO:0000256" key="13">
    <source>
        <dbReference type="RuleBase" id="RU000304"/>
    </source>
</evidence>
<keyword evidence="6 12" id="KW-0547">Nucleotide-binding</keyword>
<evidence type="ECO:0000256" key="2">
    <source>
        <dbReference type="ARBA" id="ARBA00022527"/>
    </source>
</evidence>
<comment type="subcellular location">
    <subcellularLocation>
        <location evidence="1">Membrane</location>
        <topology evidence="1">Single-pass type I membrane protein</topology>
    </subcellularLocation>
</comment>
<dbReference type="SUPFAM" id="SSF56112">
    <property type="entry name" value="Protein kinase-like (PK-like)"/>
    <property type="match status" value="1"/>
</dbReference>
<dbReference type="InterPro" id="IPR045874">
    <property type="entry name" value="LRK10/LRL21-25-like"/>
</dbReference>
<dbReference type="Pfam" id="PF07714">
    <property type="entry name" value="PK_Tyr_Ser-Thr"/>
    <property type="match status" value="1"/>
</dbReference>
<keyword evidence="5" id="KW-0732">Signal</keyword>
<keyword evidence="8 12" id="KW-0067">ATP-binding</keyword>
<comment type="similarity">
    <text evidence="13">Belongs to the protein kinase superfamily.</text>
</comment>
<name>A0A9I9CDP9_CUCME</name>
<evidence type="ECO:0000256" key="10">
    <source>
        <dbReference type="ARBA" id="ARBA00023136"/>
    </source>
</evidence>
<keyword evidence="2 13" id="KW-0723">Serine/threonine-protein kinase</keyword>
<keyword evidence="9" id="KW-1133">Transmembrane helix</keyword>
<accession>A0A9I9CDP9</accession>
<dbReference type="EnsemblPlants" id="MELO3C002100.2.1">
    <property type="protein sequence ID" value="MELO3C002100.2.1"/>
    <property type="gene ID" value="MELO3C002100.2"/>
</dbReference>
<evidence type="ECO:0000313" key="15">
    <source>
        <dbReference type="EnsemblPlants" id="MELO3C002100.2.1"/>
    </source>
</evidence>
<dbReference type="PROSITE" id="PS50011">
    <property type="entry name" value="PROTEIN_KINASE_DOM"/>
    <property type="match status" value="1"/>
</dbReference>